<dbReference type="AlphaFoldDB" id="A0AAV5QLL8"/>
<sequence>MEKTIRLTVDFHNPSHLAMFVLSVGALVVPLTMLCYVGLQAVLGQAYNTFDQNPQFPVDQEHFSQSSNNAYSSEIYSVGHHQVLSNHRKVYNQFAASLFQNLHEGICNPDNSTASQLTRDKNVIPVHSHNDYWRTLPVFDAFSNGMNSIEADIWLKNDPTNDGAMTLLVGHNEPYLQPQHSVENLYLKMLNNLLDEVNCVGEIPSSDFRKNGFFYNDPHTTTYLYIDIKTESTETYKVFIRTVVENTTLIKNGYLTYFDFSKKELVWGPLTLVITGNVPTEFIFKEEIDDPFNLNKRISFVDAQLINLDNIKSNNDSISVIGSGSLNEIVGTTGIKSFGGLNEEELSTMKKVVEEAHNLNIKVRIWDTPNWPVQIRDMVWKQLLELNVDYLNVDDLSDARKF</sequence>
<dbReference type="Proteomes" id="UP001360560">
    <property type="component" value="Unassembled WGS sequence"/>
</dbReference>
<evidence type="ECO:0000256" key="3">
    <source>
        <dbReference type="ARBA" id="ARBA00022729"/>
    </source>
</evidence>
<evidence type="ECO:0000313" key="5">
    <source>
        <dbReference type="EMBL" id="GMM35437.1"/>
    </source>
</evidence>
<dbReference type="GO" id="GO:0006629">
    <property type="term" value="P:lipid metabolic process"/>
    <property type="evidence" value="ECO:0007669"/>
    <property type="project" value="InterPro"/>
</dbReference>
<organism evidence="5 6">
    <name type="scientific">Saccharomycopsis crataegensis</name>
    <dbReference type="NCBI Taxonomy" id="43959"/>
    <lineage>
        <taxon>Eukaryota</taxon>
        <taxon>Fungi</taxon>
        <taxon>Dikarya</taxon>
        <taxon>Ascomycota</taxon>
        <taxon>Saccharomycotina</taxon>
        <taxon>Saccharomycetes</taxon>
        <taxon>Saccharomycopsidaceae</taxon>
        <taxon>Saccharomycopsis</taxon>
    </lineage>
</organism>
<gene>
    <name evidence="5" type="ORF">DASC09_027620</name>
</gene>
<dbReference type="GeneID" id="90073416"/>
<evidence type="ECO:0000256" key="1">
    <source>
        <dbReference type="ARBA" id="ARBA00008858"/>
    </source>
</evidence>
<dbReference type="PANTHER" id="PTHR31571">
    <property type="entry name" value="ALTERED INHERITANCE OF MITOCHONDRIA PROTEIN 6"/>
    <property type="match status" value="1"/>
</dbReference>
<keyword evidence="4" id="KW-1133">Transmembrane helix</keyword>
<dbReference type="RefSeq" id="XP_064852437.1">
    <property type="nucleotide sequence ID" value="XM_064996365.1"/>
</dbReference>
<dbReference type="GO" id="GO:0008081">
    <property type="term" value="F:phosphoric diester hydrolase activity"/>
    <property type="evidence" value="ECO:0007669"/>
    <property type="project" value="InterPro"/>
</dbReference>
<evidence type="ECO:0000256" key="2">
    <source>
        <dbReference type="ARBA" id="ARBA00014286"/>
    </source>
</evidence>
<keyword evidence="4" id="KW-0472">Membrane</keyword>
<dbReference type="SUPFAM" id="SSF51695">
    <property type="entry name" value="PLC-like phosphodiesterases"/>
    <property type="match status" value="1"/>
</dbReference>
<keyword evidence="4" id="KW-0812">Transmembrane</keyword>
<evidence type="ECO:0000256" key="4">
    <source>
        <dbReference type="SAM" id="Phobius"/>
    </source>
</evidence>
<dbReference type="EMBL" id="BTFZ01000006">
    <property type="protein sequence ID" value="GMM35437.1"/>
    <property type="molecule type" value="Genomic_DNA"/>
</dbReference>
<keyword evidence="3" id="KW-0732">Signal</keyword>
<comment type="similarity">
    <text evidence="1">Belongs to the AIM6 family.</text>
</comment>
<dbReference type="InterPro" id="IPR051236">
    <property type="entry name" value="HAT_RTT109-like"/>
</dbReference>
<comment type="caution">
    <text evidence="5">The sequence shown here is derived from an EMBL/GenBank/DDBJ whole genome shotgun (WGS) entry which is preliminary data.</text>
</comment>
<feature type="transmembrane region" description="Helical" evidence="4">
    <location>
        <begin position="17"/>
        <end position="39"/>
    </location>
</feature>
<reference evidence="5 6" key="1">
    <citation type="journal article" date="2023" name="Elife">
        <title>Identification of key yeast species and microbe-microbe interactions impacting larval growth of Drosophila in the wild.</title>
        <authorList>
            <person name="Mure A."/>
            <person name="Sugiura Y."/>
            <person name="Maeda R."/>
            <person name="Honda K."/>
            <person name="Sakurai N."/>
            <person name="Takahashi Y."/>
            <person name="Watada M."/>
            <person name="Katoh T."/>
            <person name="Gotoh A."/>
            <person name="Gotoh Y."/>
            <person name="Taniguchi I."/>
            <person name="Nakamura K."/>
            <person name="Hayashi T."/>
            <person name="Katayama T."/>
            <person name="Uemura T."/>
            <person name="Hattori Y."/>
        </authorList>
    </citation>
    <scope>NUCLEOTIDE SEQUENCE [LARGE SCALE GENOMIC DNA]</scope>
    <source>
        <strain evidence="5 6">SC-9</strain>
    </source>
</reference>
<accession>A0AAV5QLL8</accession>
<dbReference type="PANTHER" id="PTHR31571:SF1">
    <property type="entry name" value="ALTERED INHERITANCE OF MITOCHONDRIA PROTEIN 6"/>
    <property type="match status" value="1"/>
</dbReference>
<name>A0AAV5QLL8_9ASCO</name>
<proteinExistence type="inferred from homology"/>
<dbReference type="InterPro" id="IPR017946">
    <property type="entry name" value="PLC-like_Pdiesterase_TIM-brl"/>
</dbReference>
<protein>
    <recommendedName>
        <fullName evidence="2">Altered inheritance of mitochondria protein 6</fullName>
    </recommendedName>
</protein>
<evidence type="ECO:0000313" key="6">
    <source>
        <dbReference type="Proteomes" id="UP001360560"/>
    </source>
</evidence>
<keyword evidence="6" id="KW-1185">Reference proteome</keyword>